<feature type="compositionally biased region" description="Basic residues" evidence="1">
    <location>
        <begin position="1512"/>
        <end position="1524"/>
    </location>
</feature>
<sequence length="2362" mass="266681">MATTRAVTFTSKIRNLKDYHSRIINNVIPQPTGVDAANTLKYFSQTLLSILKDVPNIPAESYGPRQRDSVRLSIFPNLNYSGLYHSVLNTIDLVPIVQIGQLELGEAVLNVLGCLVPFLEHDLLDSLPYTVASTLAIFPPTLHKDTIDLLCSNLLPMTLGFDGCIEPSYASESAAAIITMVFQHTDNGSYHSQILECFMSIKRDIIKDILSIIAYGPPSARAPAANLLFYYWPQLNPSLSDRRGIHYKYSAWPPVLCQRENCVNSGNCQAVKMCLNPALAIHSRDKPPPLYICSDCADVLRKDHSDYMMDILLPMSHVSTICENKNCKSKNNTTLSTCFSIECASFNGNRPIRYCQSCHEAHHTGQRGVRHVYHLSIPVIWSCTPEMQRYLMDAIISLLKEAQPLESKRSLEMGEELRHRIGEEDDMFEVEEAGERKLLSRYGIWLLVELCKPKDDIPIEVLGRLLGMLFQWFDATAYLPDDNVGNALERLKSEYITNWLREVNKSHFEVIVSCLLPHPVEYARVGGFWDTLATRTTQIKEGLNCFFCLVPYDIITFQICGKRMVIKTSTVRKCLDIKNMILSCTGALLCFLWIWDYVMPYWMETIRTEVPTEELPSLRVLLSKAFDIDMCPLPFMLDKMYHFVDIRFQDPSAYVQEQALQWLQILSKLDIILPVHICFSMFHHGIHHLQKIEKVDHGPRDQNVFGRTSPTGEYPPPLSPEKLRAVTVETYQIYDREADLVLPCYIMMLDIILKQLELQECAPHLGIYNETSKELMRCLASMLSVTWEGEHTCGEEDEGEGVNCIFCQNIALWHQLASQIIRHFSPRDPVKIPVQDIPRVEEIKSVLAPSPKETIVDKESTERSAASETVESSEVEFNTAGMPVHLQLFHSLLKELETQTDVDALYSLLTSKKYLILHGECLNYTIKQYPEFVKHCLIKRLIPTLWKLLQARHSQLACVAVPLLLHCQTLPNGADALWKIVEADFSHEDWRARFSAVEKACVLAHLADTESVHHNRVIQTSLAHIFCLLIGSLEDINGIVAQKTMQNLEAIKIASIKCLCQCLEFQFDTVIGDRIMILQRMHMLNNIFPQANILSWEFFLSRFDTLSLEAQLDLESTGDITCPTDLTSSDKESENFLRKLNRARFALARTDSIRSVSSSLSGKPPYRRAVSVPMHLLTKSQPPKGQRPRRLTHPDTSLDFGKDKSCIRQQSAPQFRLRRQGTKFNLASFANSMFPGGQLKEFTDEESNFAALLQRAMDLEGVDRETVYMLVSFLMKYMVKCEDKINEDKDASKAQNIVLRHLNVLLGYNQTEKSFSVPPHRLRSSAVFNSFLSGIPFVLDRNFKLGNTILPITLLLLQYGPSPQRYASDYQPPNYTLWYLEPHTRVSWLNALLVVLYKYQIDTSPVSAIVQILVRIVVNTIEAQHHRCKTSHEDGFPPPSPTVHKNWTKISASDLENIEETETPPQSPTSLESVKVHLSATTDGATVHYNKKPDTTTEERKTTTIQETPLRRPVRPKRAPRKLVHYSEEDAGTESNGEQTPTESEQKKMPQSISMEEKMAEQIKEFEIKGDHGKMAKGLTGAEVVRSTDSPTDPSKESTTGQTESSKDGMSEVDSVMDDSEKTQTSEADSERNQANDDSAGDAAHEEEKNPHSTKSPIKPNFRQRKARKTGLTTVELQKIFPELAADSSNGGKEEEVSSKTKMGRRSRRSEMLAKAQAAKKQVPHGRCGENTLMERCTECNAVLEQYDDDTIGLCIVVLSTFIHREPSLATPMLLEILLSVSRIASCSPYTWQTDCSIMVPGSTMSIARQFLRCCLHQLAPNGIFPMLFQSNLDDTQFLKTMAAALIDFSELPCHAPIHFLLEGLNNRKSLSSENIMQLLNNLATYMNCNLDSSTSSTMWTNIINEFDTFLRRLSDILPVPCDMTPILKIITSLLKVMGIINAKFILEPFAKLISIGIQHCSFKLAHVLDICSLCNRVFNKERDKLYLTRTVIFQLVQAMRFKTSLPDENFLLLVQFAVLDAGGTICSSNIVADIGTLYNTHAHMLMSTCAAECMRQHLNDCMEFVGDLHTINNVKTNMKGGNCSMNEDTLGGQVKSGVAQFIALEITRSNGRDNRAISRYLPWLYHPPSTTQQGPKEFTDCIGHIGLLSWLLIGSLTHTAMTEGVAPITCMPIPLDASTYVAEHVLVILTGFAEESKNSVLHMSSLFHAFFLCQLWTMYCESAAAQYSPNSDQHQNAMTTIMDFWGRVTPGILQLLSHSKVLAEMVNLHFLSLMEALQECNSSVLAKLFPMWTSILYAYHGQLPGHLHVRLQNCHNWKPPTPTSEENFINSNILLTWLKRIQFKLGQIEVQSSAATQFYTV</sequence>
<comment type="caution">
    <text evidence="2">The sequence shown here is derived from an EMBL/GenBank/DDBJ whole genome shotgun (WGS) entry which is preliminary data.</text>
</comment>
<dbReference type="PANTHER" id="PTHR21696">
    <property type="entry name" value="PROTEIN UNC-79 HOMOLOG"/>
    <property type="match status" value="1"/>
</dbReference>
<dbReference type="Pfam" id="PF14776">
    <property type="entry name" value="UNC-79"/>
    <property type="match status" value="1"/>
</dbReference>
<evidence type="ECO:0000256" key="1">
    <source>
        <dbReference type="SAM" id="MobiDB-lite"/>
    </source>
</evidence>
<feature type="compositionally biased region" description="Basic and acidic residues" evidence="1">
    <location>
        <begin position="1555"/>
        <end position="1574"/>
    </location>
</feature>
<organism evidence="2 3">
    <name type="scientific">Potamilus streckersoni</name>
    <dbReference type="NCBI Taxonomy" id="2493646"/>
    <lineage>
        <taxon>Eukaryota</taxon>
        <taxon>Metazoa</taxon>
        <taxon>Spiralia</taxon>
        <taxon>Lophotrochozoa</taxon>
        <taxon>Mollusca</taxon>
        <taxon>Bivalvia</taxon>
        <taxon>Autobranchia</taxon>
        <taxon>Heteroconchia</taxon>
        <taxon>Palaeoheterodonta</taxon>
        <taxon>Unionida</taxon>
        <taxon>Unionoidea</taxon>
        <taxon>Unionidae</taxon>
        <taxon>Ambleminae</taxon>
        <taxon>Lampsilini</taxon>
        <taxon>Potamilus</taxon>
    </lineage>
</organism>
<dbReference type="EMBL" id="JAEAOA010000061">
    <property type="protein sequence ID" value="KAK3579715.1"/>
    <property type="molecule type" value="Genomic_DNA"/>
</dbReference>
<dbReference type="InterPro" id="IPR024855">
    <property type="entry name" value="UNC79"/>
</dbReference>
<accession>A0AAE0RUU9</accession>
<name>A0AAE0RUU9_9BIVA</name>
<evidence type="ECO:0000313" key="3">
    <source>
        <dbReference type="Proteomes" id="UP001195483"/>
    </source>
</evidence>
<keyword evidence="3" id="KW-1185">Reference proteome</keyword>
<gene>
    <name evidence="2" type="ORF">CHS0354_000199</name>
</gene>
<proteinExistence type="predicted"/>
<feature type="region of interest" description="Disordered" evidence="1">
    <location>
        <begin position="1685"/>
        <end position="1708"/>
    </location>
</feature>
<dbReference type="Proteomes" id="UP001195483">
    <property type="component" value="Unassembled WGS sequence"/>
</dbReference>
<feature type="compositionally biased region" description="Polar residues" evidence="1">
    <location>
        <begin position="1587"/>
        <end position="1604"/>
    </location>
</feature>
<evidence type="ECO:0000313" key="2">
    <source>
        <dbReference type="EMBL" id="KAK3579715.1"/>
    </source>
</evidence>
<feature type="compositionally biased region" description="Basic and acidic residues" evidence="1">
    <location>
        <begin position="1619"/>
        <end position="1635"/>
    </location>
</feature>
<feature type="compositionally biased region" description="Polar residues" evidence="1">
    <location>
        <begin position="1533"/>
        <end position="1554"/>
    </location>
</feature>
<feature type="compositionally biased region" description="Basic and acidic residues" evidence="1">
    <location>
        <begin position="1491"/>
        <end position="1502"/>
    </location>
</feature>
<dbReference type="SUPFAM" id="SSF48371">
    <property type="entry name" value="ARM repeat"/>
    <property type="match status" value="1"/>
</dbReference>
<reference evidence="2" key="1">
    <citation type="journal article" date="2021" name="Genome Biol. Evol.">
        <title>A High-Quality Reference Genome for a Parasitic Bivalve with Doubly Uniparental Inheritance (Bivalvia: Unionida).</title>
        <authorList>
            <person name="Smith C.H."/>
        </authorList>
    </citation>
    <scope>NUCLEOTIDE SEQUENCE</scope>
    <source>
        <strain evidence="2">CHS0354</strain>
    </source>
</reference>
<reference evidence="2" key="3">
    <citation type="submission" date="2023-05" db="EMBL/GenBank/DDBJ databases">
        <authorList>
            <person name="Smith C.H."/>
        </authorList>
    </citation>
    <scope>NUCLEOTIDE SEQUENCE</scope>
    <source>
        <strain evidence="2">CHS0354</strain>
        <tissue evidence="2">Mantle</tissue>
    </source>
</reference>
<dbReference type="PANTHER" id="PTHR21696:SF2">
    <property type="entry name" value="PROTEIN UNC-79 HOMOLOG"/>
    <property type="match status" value="1"/>
</dbReference>
<protein>
    <submittedName>
        <fullName evidence="2">Uncharacterized protein</fullName>
    </submittedName>
</protein>
<dbReference type="InterPro" id="IPR016024">
    <property type="entry name" value="ARM-type_fold"/>
</dbReference>
<reference evidence="2" key="2">
    <citation type="journal article" date="2021" name="Genome Biol. Evol.">
        <title>Developing a high-quality reference genome for a parasitic bivalve with doubly uniparental inheritance (Bivalvia: Unionida).</title>
        <authorList>
            <person name="Smith C.H."/>
        </authorList>
    </citation>
    <scope>NUCLEOTIDE SEQUENCE</scope>
    <source>
        <strain evidence="2">CHS0354</strain>
        <tissue evidence="2">Mantle</tissue>
    </source>
</reference>
<feature type="region of interest" description="Disordered" evidence="1">
    <location>
        <begin position="1479"/>
        <end position="1671"/>
    </location>
</feature>